<dbReference type="RefSeq" id="WP_050430863.1">
    <property type="nucleotide sequence ID" value="NZ_CP012159.1"/>
</dbReference>
<dbReference type="Gene3D" id="1.10.10.10">
    <property type="entry name" value="Winged helix-like DNA-binding domain superfamily/Winged helix DNA-binding domain"/>
    <property type="match status" value="1"/>
</dbReference>
<keyword evidence="3" id="KW-1185">Reference proteome</keyword>
<organism evidence="2 3">
    <name type="scientific">Chondromyces crocatus</name>
    <dbReference type="NCBI Taxonomy" id="52"/>
    <lineage>
        <taxon>Bacteria</taxon>
        <taxon>Pseudomonadati</taxon>
        <taxon>Myxococcota</taxon>
        <taxon>Polyangia</taxon>
        <taxon>Polyangiales</taxon>
        <taxon>Polyangiaceae</taxon>
        <taxon>Chondromyces</taxon>
    </lineage>
</organism>
<dbReference type="InterPro" id="IPR036390">
    <property type="entry name" value="WH_DNA-bd_sf"/>
</dbReference>
<evidence type="ECO:0000313" key="3">
    <source>
        <dbReference type="Proteomes" id="UP000067626"/>
    </source>
</evidence>
<dbReference type="GO" id="GO:0005829">
    <property type="term" value="C:cytosol"/>
    <property type="evidence" value="ECO:0007669"/>
    <property type="project" value="TreeGrafter"/>
</dbReference>
<dbReference type="AlphaFoldDB" id="A0A0K1EDA6"/>
<dbReference type="Pfam" id="PF02082">
    <property type="entry name" value="Rrf2"/>
    <property type="match status" value="1"/>
</dbReference>
<dbReference type="NCBIfam" id="TIGR00738">
    <property type="entry name" value="rrf2_super"/>
    <property type="match status" value="1"/>
</dbReference>
<dbReference type="InterPro" id="IPR000944">
    <property type="entry name" value="Tscrpt_reg_Rrf2"/>
</dbReference>
<dbReference type="PANTHER" id="PTHR33221">
    <property type="entry name" value="WINGED HELIX-TURN-HELIX TRANSCRIPTIONAL REGULATOR, RRF2 FAMILY"/>
    <property type="match status" value="1"/>
</dbReference>
<proteinExistence type="predicted"/>
<dbReference type="PATRIC" id="fig|52.7.peg.3085"/>
<dbReference type="SUPFAM" id="SSF46785">
    <property type="entry name" value="Winged helix' DNA-binding domain"/>
    <property type="match status" value="1"/>
</dbReference>
<name>A0A0K1EDA6_CHOCO</name>
<dbReference type="OrthoDB" id="9800519at2"/>
<accession>A0A0K1EDA6</accession>
<dbReference type="Proteomes" id="UP000067626">
    <property type="component" value="Chromosome"/>
</dbReference>
<dbReference type="GO" id="GO:0003677">
    <property type="term" value="F:DNA binding"/>
    <property type="evidence" value="ECO:0007669"/>
    <property type="project" value="UniProtKB-KW"/>
</dbReference>
<keyword evidence="1" id="KW-0238">DNA-binding</keyword>
<dbReference type="KEGG" id="ccro:CMC5_028100"/>
<sequence>MRLTLHTDYALRALLYVGMRPDALVSIRQIAEAYGVSENHMVKVVHRLGQGGFIETLRGRGGGLRLARSPTEIRIGDVIRWTEEDMALVACFQKEPTYGGCILTGACGLQALLGEALEAFMAVLDRATLAELLPTAEQPSPMAARLKLPVLRAPP</sequence>
<dbReference type="PANTHER" id="PTHR33221:SF4">
    <property type="entry name" value="HTH-TYPE TRANSCRIPTIONAL REPRESSOR NSRR"/>
    <property type="match status" value="1"/>
</dbReference>
<dbReference type="EMBL" id="CP012159">
    <property type="protein sequence ID" value="AKT38662.1"/>
    <property type="molecule type" value="Genomic_DNA"/>
</dbReference>
<dbReference type="STRING" id="52.CMC5_028100"/>
<dbReference type="GO" id="GO:0003700">
    <property type="term" value="F:DNA-binding transcription factor activity"/>
    <property type="evidence" value="ECO:0007669"/>
    <property type="project" value="TreeGrafter"/>
</dbReference>
<dbReference type="PROSITE" id="PS51197">
    <property type="entry name" value="HTH_RRF2_2"/>
    <property type="match status" value="1"/>
</dbReference>
<evidence type="ECO:0000256" key="1">
    <source>
        <dbReference type="ARBA" id="ARBA00023125"/>
    </source>
</evidence>
<gene>
    <name evidence="2" type="ORF">CMC5_028100</name>
</gene>
<dbReference type="InterPro" id="IPR036388">
    <property type="entry name" value="WH-like_DNA-bd_sf"/>
</dbReference>
<evidence type="ECO:0000313" key="2">
    <source>
        <dbReference type="EMBL" id="AKT38662.1"/>
    </source>
</evidence>
<reference evidence="2 3" key="1">
    <citation type="submission" date="2015-07" db="EMBL/GenBank/DDBJ databases">
        <title>Genome analysis of myxobacterium Chondromyces crocatus Cm c5 reveals a high potential for natural compound synthesis and the genetic basis for the loss of fruiting body formation.</title>
        <authorList>
            <person name="Zaburannyi N."/>
            <person name="Bunk B."/>
            <person name="Maier J."/>
            <person name="Overmann J."/>
            <person name="Mueller R."/>
        </authorList>
    </citation>
    <scope>NUCLEOTIDE SEQUENCE [LARGE SCALE GENOMIC DNA]</scope>
    <source>
        <strain evidence="2 3">Cm c5</strain>
    </source>
</reference>
<protein>
    <submittedName>
        <fullName evidence="2">Rrf2 family transcriptional regulator</fullName>
    </submittedName>
</protein>